<dbReference type="InterPro" id="IPR038725">
    <property type="entry name" value="YdaG_split_barrel_FMN-bd"/>
</dbReference>
<reference evidence="2 3" key="1">
    <citation type="submission" date="2017-08" db="EMBL/GenBank/DDBJ databases">
        <title>Infants hospitalized years apart are colonized by the same room-sourced microbial strains.</title>
        <authorList>
            <person name="Brooks B."/>
            <person name="Olm M.R."/>
            <person name="Firek B.A."/>
            <person name="Baker R."/>
            <person name="Thomas B.C."/>
            <person name="Morowitz M.J."/>
            <person name="Banfield J.F."/>
        </authorList>
    </citation>
    <scope>NUCLEOTIDE SEQUENCE [LARGE SCALE GENOMIC DNA]</scope>
    <source>
        <strain evidence="2">S2_003_000_R2_11</strain>
    </source>
</reference>
<proteinExistence type="predicted"/>
<dbReference type="InterPro" id="IPR012349">
    <property type="entry name" value="Split_barrel_FMN-bd"/>
</dbReference>
<dbReference type="AlphaFoldDB" id="A0A2W5U9Q3"/>
<evidence type="ECO:0000313" key="3">
    <source>
        <dbReference type="Proteomes" id="UP000248975"/>
    </source>
</evidence>
<dbReference type="Gene3D" id="2.30.110.10">
    <property type="entry name" value="Electron Transport, Fmn-binding Protein, Chain A"/>
    <property type="match status" value="1"/>
</dbReference>
<dbReference type="SUPFAM" id="SSF50475">
    <property type="entry name" value="FMN-binding split barrel"/>
    <property type="match status" value="1"/>
</dbReference>
<dbReference type="Proteomes" id="UP000248975">
    <property type="component" value="Unassembled WGS sequence"/>
</dbReference>
<feature type="domain" description="General stress protein FMN-binding split barrel" evidence="1">
    <location>
        <begin position="8"/>
        <end position="139"/>
    </location>
</feature>
<dbReference type="InterPro" id="IPR052917">
    <property type="entry name" value="Stress-Dev_Protein"/>
</dbReference>
<accession>A0A2W5U9Q3</accession>
<protein>
    <submittedName>
        <fullName evidence="2">General stress protein</fullName>
    </submittedName>
</protein>
<organism evidence="2 3">
    <name type="scientific">Cereibacter sphaeroides</name>
    <name type="common">Rhodobacter sphaeroides</name>
    <dbReference type="NCBI Taxonomy" id="1063"/>
    <lineage>
        <taxon>Bacteria</taxon>
        <taxon>Pseudomonadati</taxon>
        <taxon>Pseudomonadota</taxon>
        <taxon>Alphaproteobacteria</taxon>
        <taxon>Rhodobacterales</taxon>
        <taxon>Paracoccaceae</taxon>
        <taxon>Cereibacter</taxon>
    </lineage>
</organism>
<dbReference type="PANTHER" id="PTHR34818:SF1">
    <property type="entry name" value="PROTEIN BLI-3"/>
    <property type="match status" value="1"/>
</dbReference>
<evidence type="ECO:0000313" key="2">
    <source>
        <dbReference type="EMBL" id="PZR00084.1"/>
    </source>
</evidence>
<name>A0A2W5U9Q3_CERSP</name>
<dbReference type="PANTHER" id="PTHR34818">
    <property type="entry name" value="PROTEIN BLI-3"/>
    <property type="match status" value="1"/>
</dbReference>
<comment type="caution">
    <text evidence="2">The sequence shown here is derived from an EMBL/GenBank/DDBJ whole genome shotgun (WGS) entry which is preliminary data.</text>
</comment>
<dbReference type="EMBL" id="QFQS01000001">
    <property type="protein sequence ID" value="PZR00084.1"/>
    <property type="molecule type" value="Genomic_DNA"/>
</dbReference>
<gene>
    <name evidence="2" type="ORF">DI533_05615</name>
</gene>
<sequence length="159" mass="18004">MPDDKEIERKFWKALRSDMTVMLGAKGVDPRPMTAQMEEADHGPLWFFTSRQSELVKALPGNSEAYFSFTDKGHNVWAAVKGRLMLTRDRATIDRLWNPFVAAWFEQGKDDPDLALLRFDPATAEIWLDGSSILAGLRILMGSDPKEDYKDKVAKVSLV</sequence>
<dbReference type="Pfam" id="PF16242">
    <property type="entry name" value="Pyrid_ox_like"/>
    <property type="match status" value="1"/>
</dbReference>
<evidence type="ECO:0000259" key="1">
    <source>
        <dbReference type="Pfam" id="PF16242"/>
    </source>
</evidence>